<dbReference type="EMBL" id="LIZX01000032">
    <property type="protein sequence ID" value="KPJ69090.1"/>
    <property type="molecule type" value="Genomic_DNA"/>
</dbReference>
<dbReference type="Proteomes" id="UP000051861">
    <property type="component" value="Unassembled WGS sequence"/>
</dbReference>
<dbReference type="Pfam" id="PF08478">
    <property type="entry name" value="POTRA_1"/>
    <property type="match status" value="1"/>
</dbReference>
<accession>A0A0S7Y2W4</accession>
<dbReference type="AlphaFoldDB" id="A0A0S7Y2W4"/>
<keyword evidence="6 8" id="KW-0472">Membrane</keyword>
<evidence type="ECO:0000256" key="8">
    <source>
        <dbReference type="SAM" id="Phobius"/>
    </source>
</evidence>
<feature type="domain" description="POTRA" evidence="9">
    <location>
        <begin position="39"/>
        <end position="107"/>
    </location>
</feature>
<evidence type="ECO:0000256" key="4">
    <source>
        <dbReference type="ARBA" id="ARBA00022692"/>
    </source>
</evidence>
<reference evidence="10 11" key="1">
    <citation type="journal article" date="2015" name="Microbiome">
        <title>Genomic resolution of linkages in carbon, nitrogen, and sulfur cycling among widespread estuary sediment bacteria.</title>
        <authorList>
            <person name="Baker B.J."/>
            <person name="Lazar C.S."/>
            <person name="Teske A.P."/>
            <person name="Dick G.J."/>
        </authorList>
    </citation>
    <scope>NUCLEOTIDE SEQUENCE [LARGE SCALE GENOMIC DNA]</scope>
    <source>
        <strain evidence="10">DG_54_3</strain>
    </source>
</reference>
<proteinExistence type="predicted"/>
<dbReference type="PANTHER" id="PTHR37820">
    <property type="entry name" value="CELL DIVISION PROTEIN DIVIB"/>
    <property type="match status" value="1"/>
</dbReference>
<gene>
    <name evidence="10" type="ORF">AMJ44_04735</name>
</gene>
<keyword evidence="3" id="KW-0132">Cell division</keyword>
<keyword evidence="2" id="KW-1003">Cell membrane</keyword>
<dbReference type="GO" id="GO:0005886">
    <property type="term" value="C:plasma membrane"/>
    <property type="evidence" value="ECO:0007669"/>
    <property type="project" value="TreeGrafter"/>
</dbReference>
<dbReference type="PROSITE" id="PS51779">
    <property type="entry name" value="POTRA"/>
    <property type="match status" value="1"/>
</dbReference>
<evidence type="ECO:0000259" key="9">
    <source>
        <dbReference type="PROSITE" id="PS51779"/>
    </source>
</evidence>
<evidence type="ECO:0000256" key="6">
    <source>
        <dbReference type="ARBA" id="ARBA00023136"/>
    </source>
</evidence>
<evidence type="ECO:0000256" key="7">
    <source>
        <dbReference type="ARBA" id="ARBA00023306"/>
    </source>
</evidence>
<keyword evidence="4 8" id="KW-0812">Transmembrane</keyword>
<comment type="subcellular location">
    <subcellularLocation>
        <location evidence="1">Membrane</location>
    </subcellularLocation>
</comment>
<evidence type="ECO:0000313" key="11">
    <source>
        <dbReference type="Proteomes" id="UP000051861"/>
    </source>
</evidence>
<sequence>MARKRARKRRPSIFRLLLSLLILVAIIVAGYYILSLPIWGIKEVIVNGTKMLSDREIRTLAAIPISENLFFTKFDRTKSNLSKIPAIASFKIYRIPPATVLISIKERKPIATLVFSERSIIIDREGYILNRNPNLTFNIPNMADLPIVTGMDEKEILMADKIDERAALVISDIILKLSRFLESGRMQLELGGLENVSFLLDDLLRVRVGDAEEIKRKMEVFDALLPVIAGRWAQVEYVDVRFPDNPVIKYK</sequence>
<dbReference type="InterPro" id="IPR013685">
    <property type="entry name" value="POTRA_FtsQ_type"/>
</dbReference>
<name>A0A0S7Y2W4_UNCSA</name>
<dbReference type="GO" id="GO:0051301">
    <property type="term" value="P:cell division"/>
    <property type="evidence" value="ECO:0007669"/>
    <property type="project" value="UniProtKB-KW"/>
</dbReference>
<organism evidence="10 11">
    <name type="scientific">candidate division WOR-1 bacterium DG_54_3</name>
    <dbReference type="NCBI Taxonomy" id="1703775"/>
    <lineage>
        <taxon>Bacteria</taxon>
        <taxon>Bacillati</taxon>
        <taxon>Saganbacteria</taxon>
    </lineage>
</organism>
<dbReference type="Gene3D" id="3.10.20.310">
    <property type="entry name" value="membrane protein fhac"/>
    <property type="match status" value="1"/>
</dbReference>
<evidence type="ECO:0000256" key="5">
    <source>
        <dbReference type="ARBA" id="ARBA00022989"/>
    </source>
</evidence>
<evidence type="ECO:0000256" key="3">
    <source>
        <dbReference type="ARBA" id="ARBA00022618"/>
    </source>
</evidence>
<keyword evidence="5 8" id="KW-1133">Transmembrane helix</keyword>
<evidence type="ECO:0000256" key="1">
    <source>
        <dbReference type="ARBA" id="ARBA00004370"/>
    </source>
</evidence>
<protein>
    <recommendedName>
        <fullName evidence="9">POTRA domain-containing protein</fullName>
    </recommendedName>
</protein>
<comment type="caution">
    <text evidence="10">The sequence shown here is derived from an EMBL/GenBank/DDBJ whole genome shotgun (WGS) entry which is preliminary data.</text>
</comment>
<feature type="transmembrane region" description="Helical" evidence="8">
    <location>
        <begin position="12"/>
        <end position="34"/>
    </location>
</feature>
<dbReference type="PANTHER" id="PTHR37820:SF1">
    <property type="entry name" value="CELL DIVISION PROTEIN FTSQ"/>
    <property type="match status" value="1"/>
</dbReference>
<dbReference type="Pfam" id="PF03799">
    <property type="entry name" value="FtsQ_DivIB_C"/>
    <property type="match status" value="1"/>
</dbReference>
<evidence type="ECO:0000256" key="2">
    <source>
        <dbReference type="ARBA" id="ARBA00022475"/>
    </source>
</evidence>
<dbReference type="InterPro" id="IPR034746">
    <property type="entry name" value="POTRA"/>
</dbReference>
<dbReference type="InterPro" id="IPR050487">
    <property type="entry name" value="FtsQ_DivIB"/>
</dbReference>
<evidence type="ECO:0000313" key="10">
    <source>
        <dbReference type="EMBL" id="KPJ69090.1"/>
    </source>
</evidence>
<dbReference type="InterPro" id="IPR005548">
    <property type="entry name" value="Cell_div_FtsQ/DivIB_C"/>
</dbReference>
<keyword evidence="7" id="KW-0131">Cell cycle</keyword>